<sequence>MHLSYSKIGAASVAMVLAEIEDIFQKREAHEIDGMPATRQQADFDVYANFLAENAVVLDGTGTVHDQQTCVNTPVKINQSAKNRFLSILSRVTKAHEGVSRQERLFVHWYWSQIQNSLLHRP</sequence>
<accession>A0A1T5B6J2</accession>
<dbReference type="OrthoDB" id="1120295at2"/>
<reference evidence="2" key="1">
    <citation type="submission" date="2017-02" db="EMBL/GenBank/DDBJ databases">
        <authorList>
            <person name="Varghese N."/>
            <person name="Submissions S."/>
        </authorList>
    </citation>
    <scope>NUCLEOTIDE SEQUENCE [LARGE SCALE GENOMIC DNA]</scope>
    <source>
        <strain evidence="2">DSM 22270</strain>
    </source>
</reference>
<dbReference type="EMBL" id="FUZA01000001">
    <property type="protein sequence ID" value="SKB42775.1"/>
    <property type="molecule type" value="Genomic_DNA"/>
</dbReference>
<dbReference type="Proteomes" id="UP000190897">
    <property type="component" value="Unassembled WGS sequence"/>
</dbReference>
<dbReference type="AlphaFoldDB" id="A0A1T5B6J2"/>
<keyword evidence="2" id="KW-1185">Reference proteome</keyword>
<organism evidence="1 2">
    <name type="scientific">Dyadobacter psychrophilus</name>
    <dbReference type="NCBI Taxonomy" id="651661"/>
    <lineage>
        <taxon>Bacteria</taxon>
        <taxon>Pseudomonadati</taxon>
        <taxon>Bacteroidota</taxon>
        <taxon>Cytophagia</taxon>
        <taxon>Cytophagales</taxon>
        <taxon>Spirosomataceae</taxon>
        <taxon>Dyadobacter</taxon>
    </lineage>
</organism>
<dbReference type="RefSeq" id="WP_141110148.1">
    <property type="nucleotide sequence ID" value="NZ_FUZA01000001.1"/>
</dbReference>
<protein>
    <submittedName>
        <fullName evidence="1">Uncharacterized protein</fullName>
    </submittedName>
</protein>
<evidence type="ECO:0000313" key="2">
    <source>
        <dbReference type="Proteomes" id="UP000190897"/>
    </source>
</evidence>
<proteinExistence type="predicted"/>
<evidence type="ECO:0000313" key="1">
    <source>
        <dbReference type="EMBL" id="SKB42775.1"/>
    </source>
</evidence>
<name>A0A1T5B6J2_9BACT</name>
<dbReference type="STRING" id="651661.SAMN05660293_00047"/>
<gene>
    <name evidence="1" type="ORF">SAMN05660293_00047</name>
</gene>